<proteinExistence type="predicted"/>
<dbReference type="Proteomes" id="UP000249396">
    <property type="component" value="Unassembled WGS sequence"/>
</dbReference>
<accession>A0A2W4QYY2</accession>
<evidence type="ECO:0000259" key="1">
    <source>
        <dbReference type="Pfam" id="PF13546"/>
    </source>
</evidence>
<evidence type="ECO:0000313" key="2">
    <source>
        <dbReference type="EMBL" id="PZN77022.1"/>
    </source>
</evidence>
<evidence type="ECO:0000313" key="3">
    <source>
        <dbReference type="Proteomes" id="UP000249396"/>
    </source>
</evidence>
<dbReference type="AlphaFoldDB" id="A0A2W4QYY2"/>
<protein>
    <recommendedName>
        <fullName evidence="1">Transposase IS701-like DDE domain-containing protein</fullName>
    </recommendedName>
</protein>
<dbReference type="Pfam" id="PF13546">
    <property type="entry name" value="DDE_5"/>
    <property type="match status" value="1"/>
</dbReference>
<sequence length="147" mass="16627">MLYKDGWSEKVEYGGLSQHPTSEPNLTMKEIIATLSTLSPHLNKRTMNQLAIVVEAVLAMTGRVTMLGLSRWAEKGGSYRTVQRFFGEKIEWPTLRWQLIKQNVAGAKGVWLMTGDEVVVTKSGKETHGLGIFFLRFTRRRSPARAF</sequence>
<organism evidence="2 3">
    <name type="scientific">Candidatus Methylumidiphilus alinenensis</name>
    <dbReference type="NCBI Taxonomy" id="2202197"/>
    <lineage>
        <taxon>Bacteria</taxon>
        <taxon>Pseudomonadati</taxon>
        <taxon>Pseudomonadota</taxon>
        <taxon>Gammaproteobacteria</taxon>
        <taxon>Methylococcales</taxon>
        <taxon>Candidatus Methylumidiphilus</taxon>
    </lineage>
</organism>
<reference evidence="2 3" key="1">
    <citation type="journal article" date="2018" name="Aquat. Microb. Ecol.">
        <title>Gammaproteobacterial methanotrophs dominate.</title>
        <authorList>
            <person name="Rissanen A.J."/>
            <person name="Saarenheimo J."/>
            <person name="Tiirola M."/>
            <person name="Peura S."/>
            <person name="Aalto S.L."/>
            <person name="Karvinen A."/>
            <person name="Nykanen H."/>
        </authorList>
    </citation>
    <scope>NUCLEOTIDE SEQUENCE [LARGE SCALE GENOMIC DNA]</scope>
    <source>
        <strain evidence="2">AMbin10</strain>
    </source>
</reference>
<dbReference type="EMBL" id="QJPH01000346">
    <property type="protein sequence ID" value="PZN77022.1"/>
    <property type="molecule type" value="Genomic_DNA"/>
</dbReference>
<gene>
    <name evidence="2" type="ORF">DM484_15515</name>
</gene>
<dbReference type="InterPro" id="IPR038721">
    <property type="entry name" value="IS701-like_DDE_dom"/>
</dbReference>
<comment type="caution">
    <text evidence="2">The sequence shown here is derived from an EMBL/GenBank/DDBJ whole genome shotgun (WGS) entry which is preliminary data.</text>
</comment>
<name>A0A2W4QYY2_9GAMM</name>
<feature type="domain" description="Transposase IS701-like DDE" evidence="1">
    <location>
        <begin position="38"/>
        <end position="134"/>
    </location>
</feature>